<proteinExistence type="predicted"/>
<dbReference type="AlphaFoldDB" id="A0A164R189"/>
<gene>
    <name evidence="1" type="ORF">SISNIDRAFT_210758</name>
</gene>
<dbReference type="Proteomes" id="UP000076722">
    <property type="component" value="Unassembled WGS sequence"/>
</dbReference>
<organism evidence="1 2">
    <name type="scientific">Sistotremastrum niveocremeum HHB9708</name>
    <dbReference type="NCBI Taxonomy" id="1314777"/>
    <lineage>
        <taxon>Eukaryota</taxon>
        <taxon>Fungi</taxon>
        <taxon>Dikarya</taxon>
        <taxon>Basidiomycota</taxon>
        <taxon>Agaricomycotina</taxon>
        <taxon>Agaricomycetes</taxon>
        <taxon>Sistotremastrales</taxon>
        <taxon>Sistotremastraceae</taxon>
        <taxon>Sertulicium</taxon>
        <taxon>Sertulicium niveocremeum</taxon>
    </lineage>
</organism>
<sequence length="93" mass="10639">MGVMLLSTFRSLTPISSALLFASRRSSRHELCISTIRLRPLPIQLLPPCSCSYMYIGYTLSEYHLLQMRSPSVLFVPEPQLRIRDFIKSTSFA</sequence>
<evidence type="ECO:0000313" key="2">
    <source>
        <dbReference type="Proteomes" id="UP000076722"/>
    </source>
</evidence>
<reference evidence="1 2" key="1">
    <citation type="journal article" date="2016" name="Mol. Biol. Evol.">
        <title>Comparative Genomics of Early-Diverging Mushroom-Forming Fungi Provides Insights into the Origins of Lignocellulose Decay Capabilities.</title>
        <authorList>
            <person name="Nagy L.G."/>
            <person name="Riley R."/>
            <person name="Tritt A."/>
            <person name="Adam C."/>
            <person name="Daum C."/>
            <person name="Floudas D."/>
            <person name="Sun H."/>
            <person name="Yadav J.S."/>
            <person name="Pangilinan J."/>
            <person name="Larsson K.H."/>
            <person name="Matsuura K."/>
            <person name="Barry K."/>
            <person name="Labutti K."/>
            <person name="Kuo R."/>
            <person name="Ohm R.A."/>
            <person name="Bhattacharya S.S."/>
            <person name="Shirouzu T."/>
            <person name="Yoshinaga Y."/>
            <person name="Martin F.M."/>
            <person name="Grigoriev I.V."/>
            <person name="Hibbett D.S."/>
        </authorList>
    </citation>
    <scope>NUCLEOTIDE SEQUENCE [LARGE SCALE GENOMIC DNA]</scope>
    <source>
        <strain evidence="1 2">HHB9708</strain>
    </source>
</reference>
<accession>A0A164R189</accession>
<keyword evidence="2" id="KW-1185">Reference proteome</keyword>
<protein>
    <submittedName>
        <fullName evidence="1">Uncharacterized protein</fullName>
    </submittedName>
</protein>
<name>A0A164R189_9AGAM</name>
<evidence type="ECO:0000313" key="1">
    <source>
        <dbReference type="EMBL" id="KZS90160.1"/>
    </source>
</evidence>
<dbReference type="EMBL" id="KV419423">
    <property type="protein sequence ID" value="KZS90160.1"/>
    <property type="molecule type" value="Genomic_DNA"/>
</dbReference>